<feature type="compositionally biased region" description="Polar residues" evidence="1">
    <location>
        <begin position="326"/>
        <end position="342"/>
    </location>
</feature>
<dbReference type="Proteomes" id="UP001218218">
    <property type="component" value="Unassembled WGS sequence"/>
</dbReference>
<feature type="region of interest" description="Disordered" evidence="1">
    <location>
        <begin position="1"/>
        <end position="88"/>
    </location>
</feature>
<reference evidence="2" key="1">
    <citation type="submission" date="2023-03" db="EMBL/GenBank/DDBJ databases">
        <title>Massive genome expansion in bonnet fungi (Mycena s.s.) driven by repeated elements and novel gene families across ecological guilds.</title>
        <authorList>
            <consortium name="Lawrence Berkeley National Laboratory"/>
            <person name="Harder C.B."/>
            <person name="Miyauchi S."/>
            <person name="Viragh M."/>
            <person name="Kuo A."/>
            <person name="Thoen E."/>
            <person name="Andreopoulos B."/>
            <person name="Lu D."/>
            <person name="Skrede I."/>
            <person name="Drula E."/>
            <person name="Henrissat B."/>
            <person name="Morin E."/>
            <person name="Kohler A."/>
            <person name="Barry K."/>
            <person name="LaButti K."/>
            <person name="Morin E."/>
            <person name="Salamov A."/>
            <person name="Lipzen A."/>
            <person name="Mereny Z."/>
            <person name="Hegedus B."/>
            <person name="Baldrian P."/>
            <person name="Stursova M."/>
            <person name="Weitz H."/>
            <person name="Taylor A."/>
            <person name="Grigoriev I.V."/>
            <person name="Nagy L.G."/>
            <person name="Martin F."/>
            <person name="Kauserud H."/>
        </authorList>
    </citation>
    <scope>NUCLEOTIDE SEQUENCE</scope>
    <source>
        <strain evidence="2">CBHHK002</strain>
    </source>
</reference>
<keyword evidence="3" id="KW-1185">Reference proteome</keyword>
<accession>A0AAD6ZX41</accession>
<feature type="region of interest" description="Disordered" evidence="1">
    <location>
        <begin position="222"/>
        <end position="247"/>
    </location>
</feature>
<dbReference type="EMBL" id="JARIHO010000023">
    <property type="protein sequence ID" value="KAJ7343299.1"/>
    <property type="molecule type" value="Genomic_DNA"/>
</dbReference>
<feature type="region of interest" description="Disordered" evidence="1">
    <location>
        <begin position="319"/>
        <end position="351"/>
    </location>
</feature>
<organism evidence="2 3">
    <name type="scientific">Mycena albidolilacea</name>
    <dbReference type="NCBI Taxonomy" id="1033008"/>
    <lineage>
        <taxon>Eukaryota</taxon>
        <taxon>Fungi</taxon>
        <taxon>Dikarya</taxon>
        <taxon>Basidiomycota</taxon>
        <taxon>Agaricomycotina</taxon>
        <taxon>Agaricomycetes</taxon>
        <taxon>Agaricomycetidae</taxon>
        <taxon>Agaricales</taxon>
        <taxon>Marasmiineae</taxon>
        <taxon>Mycenaceae</taxon>
        <taxon>Mycena</taxon>
    </lineage>
</organism>
<name>A0AAD6ZX41_9AGAR</name>
<comment type="caution">
    <text evidence="2">The sequence shown here is derived from an EMBL/GenBank/DDBJ whole genome shotgun (WGS) entry which is preliminary data.</text>
</comment>
<evidence type="ECO:0000313" key="2">
    <source>
        <dbReference type="EMBL" id="KAJ7343299.1"/>
    </source>
</evidence>
<protein>
    <submittedName>
        <fullName evidence="2">Uncharacterized protein</fullName>
    </submittedName>
</protein>
<dbReference type="AlphaFoldDB" id="A0AAD6ZX41"/>
<evidence type="ECO:0000256" key="1">
    <source>
        <dbReference type="SAM" id="MobiDB-lite"/>
    </source>
</evidence>
<proteinExistence type="predicted"/>
<feature type="compositionally biased region" description="Basic and acidic residues" evidence="1">
    <location>
        <begin position="1"/>
        <end position="11"/>
    </location>
</feature>
<feature type="region of interest" description="Disordered" evidence="1">
    <location>
        <begin position="127"/>
        <end position="159"/>
    </location>
</feature>
<feature type="compositionally biased region" description="Basic and acidic residues" evidence="1">
    <location>
        <begin position="23"/>
        <end position="64"/>
    </location>
</feature>
<sequence>MEAAGHDDRPPKSNWAAAMARASELDTKTNNRHERHDKENREPPSRTEPPRGRDRSGIHEKSDRLQPNPTTKEPLPRGPKRKSRWDVCVKDSLRESRASEHQRSVASSATIREGNALRLWETNASVPAAPSCLPNPVSRPATRLPASQTRHEPIPSAPITSRLEEASERAALEPLHNVNTPAAASLALPLLDRCASTEVGCYDGARAGTCLPMEMSPASPTRFIPLPSCGNGQDAPPDLPTKRAGSPVPLILSPPVMECESIAFCGGSGIVGRRRSDSLSSTASSMVISACSSPTRFIFEKETPSVPSEKPVLCSPPHRGLVGGSEPSSEAHQGCSPTTPSASAPAGTESENVVAHKSTFWPGQTLAFKCRQGRKPLRPIV</sequence>
<gene>
    <name evidence="2" type="ORF">DFH08DRAFT_222816</name>
</gene>
<evidence type="ECO:0000313" key="3">
    <source>
        <dbReference type="Proteomes" id="UP001218218"/>
    </source>
</evidence>